<feature type="region of interest" description="Disordered" evidence="1">
    <location>
        <begin position="96"/>
        <end position="317"/>
    </location>
</feature>
<feature type="compositionally biased region" description="Basic and acidic residues" evidence="1">
    <location>
        <begin position="263"/>
        <end position="295"/>
    </location>
</feature>
<protein>
    <recommendedName>
        <fullName evidence="5">Trans-Golgi network integral membrane protein 2</fullName>
    </recommendedName>
</protein>
<dbReference type="EMBL" id="VSWD01000010">
    <property type="protein sequence ID" value="KAK3089993.1"/>
    <property type="molecule type" value="Genomic_DNA"/>
</dbReference>
<evidence type="ECO:0000256" key="2">
    <source>
        <dbReference type="SAM" id="Phobius"/>
    </source>
</evidence>
<reference evidence="3" key="1">
    <citation type="submission" date="2019-08" db="EMBL/GenBank/DDBJ databases">
        <title>The improved chromosome-level genome for the pearl oyster Pinctada fucata martensii using PacBio sequencing and Hi-C.</title>
        <authorList>
            <person name="Zheng Z."/>
        </authorList>
    </citation>
    <scope>NUCLEOTIDE SEQUENCE</scope>
    <source>
        <strain evidence="3">ZZ-2019</strain>
        <tissue evidence="3">Adductor muscle</tissue>
    </source>
</reference>
<keyword evidence="2" id="KW-1133">Transmembrane helix</keyword>
<feature type="compositionally biased region" description="Basic residues" evidence="1">
    <location>
        <begin position="372"/>
        <end position="381"/>
    </location>
</feature>
<feature type="compositionally biased region" description="Low complexity" evidence="1">
    <location>
        <begin position="159"/>
        <end position="174"/>
    </location>
</feature>
<keyword evidence="4" id="KW-1185">Reference proteome</keyword>
<keyword evidence="2" id="KW-0472">Membrane</keyword>
<feature type="compositionally biased region" description="Polar residues" evidence="1">
    <location>
        <begin position="249"/>
        <end position="261"/>
    </location>
</feature>
<comment type="caution">
    <text evidence="3">The sequence shown here is derived from an EMBL/GenBank/DDBJ whole genome shotgun (WGS) entry which is preliminary data.</text>
</comment>
<sequence>MLIEGPQAYQATGGNLLQSGISSTLGKFTHFCVSLKPKISLEKPLNYKLEVMVILKFSEQSVNHLDQVPDLPENDDNSEVSTVTTVSSVISTVSVSKNGTTNQTDSVKKNGNISDSQPKSGSDNGKLIANQTSSSPPVSNVTKSALPDNKDSGNGTMAPTQQPETQSPTPEPSTLKPPTQKPSTVQQENTTKIVLPVNNTKSLTPDMNDSKDQTVAPNSTTTSKPTTLKPTTQEPTTPKPTTPAPEPKSTSSQLASTTINTVIKDDNQDIHIGNDDGKEGEDREDNKEEVQKEGRDDDFDNGKGNMKDIPNRLGGGDKKVQDYSYEEESSGAGHFMAYFLTAVVLCVAGYVIFHNKQKIVAFIVEGRNGRQSSRRPNKSGYKKLTPSGDDVLPKLEKSTSSSQYIY</sequence>
<feature type="compositionally biased region" description="Low complexity" evidence="1">
    <location>
        <begin position="219"/>
        <end position="236"/>
    </location>
</feature>
<proteinExistence type="predicted"/>
<organism evidence="3 4">
    <name type="scientific">Pinctada imbricata</name>
    <name type="common">Atlantic pearl-oyster</name>
    <name type="synonym">Pinctada martensii</name>
    <dbReference type="NCBI Taxonomy" id="66713"/>
    <lineage>
        <taxon>Eukaryota</taxon>
        <taxon>Metazoa</taxon>
        <taxon>Spiralia</taxon>
        <taxon>Lophotrochozoa</taxon>
        <taxon>Mollusca</taxon>
        <taxon>Bivalvia</taxon>
        <taxon>Autobranchia</taxon>
        <taxon>Pteriomorphia</taxon>
        <taxon>Pterioida</taxon>
        <taxon>Pterioidea</taxon>
        <taxon>Pteriidae</taxon>
        <taxon>Pinctada</taxon>
    </lineage>
</organism>
<feature type="compositionally biased region" description="Polar residues" evidence="1">
    <location>
        <begin position="97"/>
        <end position="143"/>
    </location>
</feature>
<feature type="compositionally biased region" description="Basic and acidic residues" evidence="1">
    <location>
        <begin position="305"/>
        <end position="317"/>
    </location>
</feature>
<evidence type="ECO:0000256" key="1">
    <source>
        <dbReference type="SAM" id="MobiDB-lite"/>
    </source>
</evidence>
<dbReference type="PANTHER" id="PTHR16502:SF0">
    <property type="entry name" value="KERATINOCYTE-ASSOCIATED TRANSMEMBRANE PROTEIN 2"/>
    <property type="match status" value="1"/>
</dbReference>
<dbReference type="InterPro" id="IPR037645">
    <property type="entry name" value="KCT2"/>
</dbReference>
<name>A0AA88XQW2_PINIB</name>
<gene>
    <name evidence="3" type="ORF">FSP39_008297</name>
</gene>
<evidence type="ECO:0000313" key="4">
    <source>
        <dbReference type="Proteomes" id="UP001186944"/>
    </source>
</evidence>
<keyword evidence="2" id="KW-0812">Transmembrane</keyword>
<evidence type="ECO:0000313" key="3">
    <source>
        <dbReference type="EMBL" id="KAK3089993.1"/>
    </source>
</evidence>
<feature type="compositionally biased region" description="Polar residues" evidence="1">
    <location>
        <begin position="181"/>
        <end position="218"/>
    </location>
</feature>
<evidence type="ECO:0008006" key="5">
    <source>
        <dbReference type="Google" id="ProtNLM"/>
    </source>
</evidence>
<feature type="transmembrane region" description="Helical" evidence="2">
    <location>
        <begin position="335"/>
        <end position="353"/>
    </location>
</feature>
<accession>A0AA88XQW2</accession>
<dbReference type="Proteomes" id="UP001186944">
    <property type="component" value="Unassembled WGS sequence"/>
</dbReference>
<dbReference type="AlphaFoldDB" id="A0AA88XQW2"/>
<feature type="compositionally biased region" description="Pro residues" evidence="1">
    <location>
        <begin position="237"/>
        <end position="246"/>
    </location>
</feature>
<dbReference type="PANTHER" id="PTHR16502">
    <property type="entry name" value="KERATINOCYTE-ASSOCIATED TRANSMEMBRANE PROTEIN 2"/>
    <property type="match status" value="1"/>
</dbReference>
<feature type="region of interest" description="Disordered" evidence="1">
    <location>
        <begin position="368"/>
        <end position="406"/>
    </location>
</feature>